<evidence type="ECO:0000256" key="1">
    <source>
        <dbReference type="ARBA" id="ARBA00000251"/>
    </source>
</evidence>
<feature type="non-terminal residue" evidence="4">
    <location>
        <position position="1"/>
    </location>
</feature>
<keyword evidence="3" id="KW-0378">Hydrolase</keyword>
<organism evidence="4 5">
    <name type="scientific">Goodea atripinnis</name>
    <dbReference type="NCBI Taxonomy" id="208336"/>
    <lineage>
        <taxon>Eukaryota</taxon>
        <taxon>Metazoa</taxon>
        <taxon>Chordata</taxon>
        <taxon>Craniata</taxon>
        <taxon>Vertebrata</taxon>
        <taxon>Euteleostomi</taxon>
        <taxon>Actinopterygii</taxon>
        <taxon>Neopterygii</taxon>
        <taxon>Teleostei</taxon>
        <taxon>Neoteleostei</taxon>
        <taxon>Acanthomorphata</taxon>
        <taxon>Ovalentaria</taxon>
        <taxon>Atherinomorphae</taxon>
        <taxon>Cyprinodontiformes</taxon>
        <taxon>Goodeidae</taxon>
        <taxon>Goodea</taxon>
    </lineage>
</organism>
<dbReference type="Gene3D" id="3.20.20.70">
    <property type="entry name" value="Aldolase class I"/>
    <property type="match status" value="1"/>
</dbReference>
<proteinExistence type="predicted"/>
<protein>
    <recommendedName>
        <fullName evidence="2">hyaluronoglucosaminidase</fullName>
        <ecNumber evidence="2">3.2.1.35</ecNumber>
    </recommendedName>
</protein>
<sequence length="80" mass="9068">EVLCQGNGRCVRKNYNNPHYLHLNPTSFRILKASGKYVAVGVPTVSDLNDWVKKFTCQCYAGWSCSPKLQIPNEVQLIRV</sequence>
<comment type="caution">
    <text evidence="4">The sequence shown here is derived from an EMBL/GenBank/DDBJ whole genome shotgun (WGS) entry which is preliminary data.</text>
</comment>
<keyword evidence="5" id="KW-1185">Reference proteome</keyword>
<dbReference type="EMBL" id="JAHRIO010065000">
    <property type="protein sequence ID" value="MEQ2179981.1"/>
    <property type="molecule type" value="Genomic_DNA"/>
</dbReference>
<dbReference type="PANTHER" id="PTHR11769:SF20">
    <property type="entry name" value="HYALURONIDASE PH-20"/>
    <property type="match status" value="1"/>
</dbReference>
<dbReference type="InterPro" id="IPR018155">
    <property type="entry name" value="Hyaluronidase"/>
</dbReference>
<gene>
    <name evidence="4" type="ORF">GOODEAATRI_030880</name>
</gene>
<dbReference type="EC" id="3.2.1.35" evidence="2"/>
<evidence type="ECO:0000256" key="2">
    <source>
        <dbReference type="ARBA" id="ARBA00012774"/>
    </source>
</evidence>
<accession>A0ABV0P938</accession>
<evidence type="ECO:0000313" key="5">
    <source>
        <dbReference type="Proteomes" id="UP001476798"/>
    </source>
</evidence>
<keyword evidence="3" id="KW-0326">Glycosidase</keyword>
<dbReference type="Proteomes" id="UP001476798">
    <property type="component" value="Unassembled WGS sequence"/>
</dbReference>
<dbReference type="InterPro" id="IPR013785">
    <property type="entry name" value="Aldolase_TIM"/>
</dbReference>
<name>A0ABV0P938_9TELE</name>
<evidence type="ECO:0000313" key="4">
    <source>
        <dbReference type="EMBL" id="MEQ2179981.1"/>
    </source>
</evidence>
<comment type="catalytic activity">
    <reaction evidence="1">
        <text>Random hydrolysis of (1-&gt;4)-linkages between N-acetyl-beta-D-glucosamine and D-glucuronate residues in hyaluronate.</text>
        <dbReference type="EC" id="3.2.1.35"/>
    </reaction>
</comment>
<reference evidence="4 5" key="1">
    <citation type="submission" date="2021-06" db="EMBL/GenBank/DDBJ databases">
        <authorList>
            <person name="Palmer J.M."/>
        </authorList>
    </citation>
    <scope>NUCLEOTIDE SEQUENCE [LARGE SCALE GENOMIC DNA]</scope>
    <source>
        <strain evidence="4 5">GA_2019</strain>
        <tissue evidence="4">Muscle</tissue>
    </source>
</reference>
<dbReference type="PANTHER" id="PTHR11769">
    <property type="entry name" value="HYALURONIDASE"/>
    <property type="match status" value="1"/>
</dbReference>
<evidence type="ECO:0000256" key="3">
    <source>
        <dbReference type="ARBA" id="ARBA00023295"/>
    </source>
</evidence>